<dbReference type="InterPro" id="IPR037188">
    <property type="entry name" value="Sdo1/SBDS_central_sf"/>
</dbReference>
<comment type="similarity">
    <text evidence="3">Belongs to the SDO1/SBDS family.</text>
</comment>
<name>A0A401G915_9APHY</name>
<evidence type="ECO:0000256" key="6">
    <source>
        <dbReference type="ARBA" id="ARBA00023242"/>
    </source>
</evidence>
<dbReference type="PANTHER" id="PTHR10927:SF1">
    <property type="entry name" value="RIBOSOME MATURATION PROTEIN SBDS"/>
    <property type="match status" value="1"/>
</dbReference>
<evidence type="ECO:0000259" key="11">
    <source>
        <dbReference type="Pfam" id="PF20268"/>
    </source>
</evidence>
<evidence type="ECO:0000259" key="10">
    <source>
        <dbReference type="Pfam" id="PF09377"/>
    </source>
</evidence>
<proteinExistence type="inferred from homology"/>
<dbReference type="InterPro" id="IPR018978">
    <property type="entry name" value="SDO1/SBDS_central"/>
</dbReference>
<gene>
    <name evidence="12" type="ORF">SCP_0115670</name>
</gene>
<evidence type="ECO:0000256" key="1">
    <source>
        <dbReference type="ARBA" id="ARBA00004123"/>
    </source>
</evidence>
<dbReference type="Pfam" id="PF01172">
    <property type="entry name" value="SBDS_N"/>
    <property type="match status" value="1"/>
</dbReference>
<dbReference type="FunFam" id="3.30.1250.10:FF:000001">
    <property type="entry name" value="SBDS, ribosome maturation factor"/>
    <property type="match status" value="1"/>
</dbReference>
<dbReference type="InterPro" id="IPR036786">
    <property type="entry name" value="Ribosome_mat_SBDS_N_sf"/>
</dbReference>
<dbReference type="Pfam" id="PF20268">
    <property type="entry name" value="SBDS_C"/>
    <property type="match status" value="1"/>
</dbReference>
<feature type="domain" description="Ribosome maturation protein SDO1/SBDS C-terminal" evidence="11">
    <location>
        <begin position="258"/>
        <end position="325"/>
    </location>
</feature>
<keyword evidence="4" id="KW-0963">Cytoplasm</keyword>
<dbReference type="InterPro" id="IPR039100">
    <property type="entry name" value="Sdo1/SBDS-like"/>
</dbReference>
<dbReference type="Gene3D" id="3.30.1250.10">
    <property type="entry name" value="Ribosome maturation protein SBDS, N-terminal domain"/>
    <property type="match status" value="1"/>
</dbReference>
<evidence type="ECO:0000313" key="12">
    <source>
        <dbReference type="EMBL" id="GBE78676.1"/>
    </source>
</evidence>
<dbReference type="Gene3D" id="1.10.10.900">
    <property type="entry name" value="SBDS protein C-terminal domain, subdomain 1"/>
    <property type="match status" value="1"/>
</dbReference>
<dbReference type="SUPFAM" id="SSF109728">
    <property type="entry name" value="Hypothetical protein AF0491, middle domain"/>
    <property type="match status" value="1"/>
</dbReference>
<dbReference type="GeneID" id="38775593"/>
<comment type="subcellular location">
    <subcellularLocation>
        <location evidence="2">Cytoplasm</location>
    </subcellularLocation>
    <subcellularLocation>
        <location evidence="1">Nucleus</location>
    </subcellularLocation>
</comment>
<evidence type="ECO:0000259" key="9">
    <source>
        <dbReference type="Pfam" id="PF01172"/>
    </source>
</evidence>
<evidence type="ECO:0000256" key="3">
    <source>
        <dbReference type="ARBA" id="ARBA00007433"/>
    </source>
</evidence>
<reference evidence="12 13" key="1">
    <citation type="journal article" date="2018" name="Sci. Rep.">
        <title>Genome sequence of the cauliflower mushroom Sparassis crispa (Hanabiratake) and its association with beneficial usage.</title>
        <authorList>
            <person name="Kiyama R."/>
            <person name="Furutani Y."/>
            <person name="Kawaguchi K."/>
            <person name="Nakanishi T."/>
        </authorList>
    </citation>
    <scope>NUCLEOTIDE SEQUENCE [LARGE SCALE GENOMIC DNA]</scope>
</reference>
<dbReference type="AlphaFoldDB" id="A0A401G915"/>
<feature type="domain" description="Ribosome maturation protein SDO1/SBDS central" evidence="10">
    <location>
        <begin position="193"/>
        <end position="256"/>
    </location>
</feature>
<dbReference type="RefSeq" id="XP_027609589.1">
    <property type="nucleotide sequence ID" value="XM_027753788.1"/>
</dbReference>
<dbReference type="FunCoup" id="A0A401G915">
    <property type="interactions" value="477"/>
</dbReference>
<dbReference type="PANTHER" id="PTHR10927">
    <property type="entry name" value="RIBOSOME MATURATION PROTEIN SBDS"/>
    <property type="match status" value="1"/>
</dbReference>
<dbReference type="EMBL" id="BFAD01000001">
    <property type="protein sequence ID" value="GBE78676.1"/>
    <property type="molecule type" value="Genomic_DNA"/>
</dbReference>
<feature type="domain" description="Ribosome maturation protein SDO1/SBDS N-terminal" evidence="9">
    <location>
        <begin position="98"/>
        <end position="184"/>
    </location>
</feature>
<dbReference type="STRING" id="139825.A0A401G915"/>
<evidence type="ECO:0000313" key="13">
    <source>
        <dbReference type="Proteomes" id="UP000287166"/>
    </source>
</evidence>
<comment type="caution">
    <text evidence="12">The sequence shown here is derived from an EMBL/GenBank/DDBJ whole genome shotgun (WGS) entry which is preliminary data.</text>
</comment>
<dbReference type="SUPFAM" id="SSF89895">
    <property type="entry name" value="FYSH domain"/>
    <property type="match status" value="1"/>
</dbReference>
<dbReference type="OrthoDB" id="10253092at2759"/>
<dbReference type="InterPro" id="IPR019783">
    <property type="entry name" value="SDO1/SBDS_N"/>
</dbReference>
<keyword evidence="5" id="KW-0690">Ribosome biogenesis</keyword>
<keyword evidence="13" id="KW-1185">Reference proteome</keyword>
<dbReference type="GO" id="GO:0005634">
    <property type="term" value="C:nucleus"/>
    <property type="evidence" value="ECO:0007669"/>
    <property type="project" value="UniProtKB-SubCell"/>
</dbReference>
<dbReference type="GO" id="GO:0042256">
    <property type="term" value="P:cytosolic ribosome assembly"/>
    <property type="evidence" value="ECO:0007669"/>
    <property type="project" value="InterPro"/>
</dbReference>
<evidence type="ECO:0000256" key="8">
    <source>
        <dbReference type="ARBA" id="ARBA00071414"/>
    </source>
</evidence>
<organism evidence="12 13">
    <name type="scientific">Sparassis crispa</name>
    <dbReference type="NCBI Taxonomy" id="139825"/>
    <lineage>
        <taxon>Eukaryota</taxon>
        <taxon>Fungi</taxon>
        <taxon>Dikarya</taxon>
        <taxon>Basidiomycota</taxon>
        <taxon>Agaricomycotina</taxon>
        <taxon>Agaricomycetes</taxon>
        <taxon>Polyporales</taxon>
        <taxon>Sparassidaceae</taxon>
        <taxon>Sparassis</taxon>
    </lineage>
</organism>
<accession>A0A401G915</accession>
<protein>
    <recommendedName>
        <fullName evidence="8">Ribosome maturation protein SDO1</fullName>
    </recommendedName>
</protein>
<evidence type="ECO:0000256" key="2">
    <source>
        <dbReference type="ARBA" id="ARBA00004496"/>
    </source>
</evidence>
<evidence type="ECO:0000256" key="7">
    <source>
        <dbReference type="ARBA" id="ARBA00049708"/>
    </source>
</evidence>
<dbReference type="InterPro" id="IPR002140">
    <property type="entry name" value="Sdo1/SBDS"/>
</dbReference>
<keyword evidence="6" id="KW-0539">Nucleus</keyword>
<dbReference type="Pfam" id="PF09377">
    <property type="entry name" value="SBDS_domain_II"/>
    <property type="match status" value="1"/>
</dbReference>
<dbReference type="Gene3D" id="3.30.70.240">
    <property type="match status" value="1"/>
</dbReference>
<evidence type="ECO:0000256" key="4">
    <source>
        <dbReference type="ARBA" id="ARBA00022490"/>
    </source>
</evidence>
<dbReference type="Proteomes" id="UP000287166">
    <property type="component" value="Unassembled WGS sequence"/>
</dbReference>
<comment type="subunit">
    <text evidence="7">Associates with the 60S ribosomal subunit.</text>
</comment>
<dbReference type="InterPro" id="IPR046928">
    <property type="entry name" value="SDO1/SBDS_C"/>
</dbReference>
<dbReference type="NCBIfam" id="TIGR00291">
    <property type="entry name" value="RNA_SBDS"/>
    <property type="match status" value="1"/>
</dbReference>
<evidence type="ECO:0000256" key="5">
    <source>
        <dbReference type="ARBA" id="ARBA00022517"/>
    </source>
</evidence>
<dbReference type="GO" id="GO:0005737">
    <property type="term" value="C:cytoplasm"/>
    <property type="evidence" value="ECO:0007669"/>
    <property type="project" value="UniProtKB-SubCell"/>
</dbReference>
<dbReference type="InParanoid" id="A0A401G915"/>
<sequence>MEVRAITTPTAVAEGNGKELPAETGACSFSSTALAEPLTSAEFRLGCTALPNRDALLIRADCNWILTVTHAYIHYTSNPSTPFTMPIQQPSNQIKLTNVSIVRLKKGGKRFEIACYKNKVQEWRSGVETDIDDVMQISNVFINVSKGELAKSQDLQKAFGTTDTNTIVKEILKKGELQVGEKEREHDLTSIRKEIATLVAEKCVDPATQKRYPVGIIEKAMDEAGFSIRQGKNAKSLVSECIKLLQTESKLPIQRARMRVSLNLPTADAERLRTRVLESADQVERDEKGSEDWQTILLIDPGQFRVLNELLQKECAGRGRLETISFAAA</sequence>